<protein>
    <submittedName>
        <fullName evidence="1">DNA polymerase III subunit delta</fullName>
        <ecNumber evidence="1">2.7.7.7</ecNumber>
    </submittedName>
</protein>
<dbReference type="Proteomes" id="UP001375370">
    <property type="component" value="Chromosome"/>
</dbReference>
<dbReference type="Pfam" id="PF13177">
    <property type="entry name" value="DNA_pol3_delta2"/>
    <property type="match status" value="1"/>
</dbReference>
<dbReference type="EC" id="2.7.7.7" evidence="1"/>
<dbReference type="NCBIfam" id="TIGR00678">
    <property type="entry name" value="holB"/>
    <property type="match status" value="1"/>
</dbReference>
<keyword evidence="1" id="KW-0548">Nucleotidyltransferase</keyword>
<dbReference type="RefSeq" id="WP_338737378.1">
    <property type="nucleotide sequence ID" value="NZ_CP146612.1"/>
</dbReference>
<dbReference type="Gene3D" id="3.40.50.300">
    <property type="entry name" value="P-loop containing nucleotide triphosphate hydrolases"/>
    <property type="match status" value="1"/>
</dbReference>
<keyword evidence="2" id="KW-1185">Reference proteome</keyword>
<reference evidence="1 2" key="1">
    <citation type="submission" date="2024-03" db="EMBL/GenBank/DDBJ databases">
        <title>A Dehalogenimonas Isolated from Estuarine Sediments Dihaloeliminates Chlorinated Alkanes.</title>
        <authorList>
            <person name="Yang Y."/>
            <person name="Wang H."/>
        </authorList>
    </citation>
    <scope>NUCLEOTIDE SEQUENCE [LARGE SCALE GENOMIC DNA]</scope>
    <source>
        <strain evidence="1 2">W</strain>
    </source>
</reference>
<dbReference type="PANTHER" id="PTHR11669">
    <property type="entry name" value="REPLICATION FACTOR C / DNA POLYMERASE III GAMMA-TAU SUBUNIT"/>
    <property type="match status" value="1"/>
</dbReference>
<dbReference type="InterPro" id="IPR050238">
    <property type="entry name" value="DNA_Rep/Repair_Clamp_Loader"/>
</dbReference>
<dbReference type="GO" id="GO:0003887">
    <property type="term" value="F:DNA-directed DNA polymerase activity"/>
    <property type="evidence" value="ECO:0007669"/>
    <property type="project" value="UniProtKB-EC"/>
</dbReference>
<evidence type="ECO:0000313" key="1">
    <source>
        <dbReference type="EMBL" id="WWX25238.1"/>
    </source>
</evidence>
<organism evidence="1 2">
    <name type="scientific">Candidatus Dehalogenimonas loeffleri</name>
    <dbReference type="NCBI Taxonomy" id="3127115"/>
    <lineage>
        <taxon>Bacteria</taxon>
        <taxon>Bacillati</taxon>
        <taxon>Chloroflexota</taxon>
        <taxon>Dehalococcoidia</taxon>
        <taxon>Dehalococcoidales</taxon>
        <taxon>Dehalococcoidaceae</taxon>
        <taxon>Dehalogenimonas</taxon>
    </lineage>
</organism>
<dbReference type="InterPro" id="IPR004622">
    <property type="entry name" value="DNA_pol_HolB"/>
</dbReference>
<proteinExistence type="predicted"/>
<accession>A0ABZ2J2X9</accession>
<dbReference type="PANTHER" id="PTHR11669:SF8">
    <property type="entry name" value="DNA POLYMERASE III SUBUNIT DELTA"/>
    <property type="match status" value="1"/>
</dbReference>
<dbReference type="EMBL" id="CP146612">
    <property type="protein sequence ID" value="WWX25238.1"/>
    <property type="molecule type" value="Genomic_DNA"/>
</dbReference>
<evidence type="ECO:0000313" key="2">
    <source>
        <dbReference type="Proteomes" id="UP001375370"/>
    </source>
</evidence>
<name>A0ABZ2J2X9_9CHLR</name>
<dbReference type="InterPro" id="IPR027417">
    <property type="entry name" value="P-loop_NTPase"/>
</dbReference>
<keyword evidence="1" id="KW-0808">Transferase</keyword>
<dbReference type="SUPFAM" id="SSF52540">
    <property type="entry name" value="P-loop containing nucleoside triphosphate hydrolases"/>
    <property type="match status" value="1"/>
</dbReference>
<sequence length="345" mass="38263">MNSTWGLIGLDNPIKYLSRAIENGEIFQAYIFNGPEHSGKHTLALKFAQALNCVENNPPCGTCESCRRIIENLHPDIQITEIATDTADIKAKTSITVEQIRDINHAASLPPYESQYRVFIIEQAEKMTISAANAFLKTLEEPAAHLVFILITTNLAGLPETVRSRCQILNIGLAKEHDIRDLLIQNHDTPTEQADLLSRLCQGRAGWAVSAIDDISILQQRESDLDAFVKLLPADYKIRFDSANQIAGLMAAKREDVYSMLASWGSFCRDILLCKLNITDSVVNLTHFNAANYLAAQFETDEVCHLLQSIVKTSKFLGLNANPKLTLESLMLELPLSGGPINHYA</sequence>
<gene>
    <name evidence="1" type="primary">holB</name>
    <name evidence="1" type="ORF">V8247_08265</name>
</gene>